<dbReference type="Pfam" id="PF05119">
    <property type="entry name" value="Terminase_4"/>
    <property type="match status" value="1"/>
</dbReference>
<evidence type="ECO:0000256" key="1">
    <source>
        <dbReference type="SAM" id="MobiDB-lite"/>
    </source>
</evidence>
<proteinExistence type="predicted"/>
<dbReference type="NCBIfam" id="TIGR01558">
    <property type="entry name" value="sm_term_P27"/>
    <property type="match status" value="1"/>
</dbReference>
<evidence type="ECO:0008006" key="4">
    <source>
        <dbReference type="Google" id="ProtNLM"/>
    </source>
</evidence>
<name>A0A126V221_9RHOB</name>
<dbReference type="RefSeq" id="WP_039004181.1">
    <property type="nucleotide sequence ID" value="NZ_CP014327.1"/>
</dbReference>
<dbReference type="OrthoDB" id="6010489at2"/>
<dbReference type="InterPro" id="IPR006448">
    <property type="entry name" value="Phage_term_ssu_P27"/>
</dbReference>
<accession>A0A126V221</accession>
<sequence length="155" mass="17403">MRGRKPKPTALKLIQGNPGKRSINKSEPKPPATMPTCPSHLSPTAKAEWKRLARVLNDIGLLTIADRTVFAAYCQSYGRWVEAERKLQDSPTLLKMPSGYIQTSPWLTISNKQSELMLKYMAELGLTPSSRTRLSTGTPNEEMLKIAAIEERFFQ</sequence>
<dbReference type="AlphaFoldDB" id="A0A126V221"/>
<evidence type="ECO:0000313" key="2">
    <source>
        <dbReference type="EMBL" id="AML51729.1"/>
    </source>
</evidence>
<dbReference type="STRING" id="1579316.RC74_11055"/>
<dbReference type="KEGG" id="hat:RC74_11055"/>
<dbReference type="Proteomes" id="UP000070371">
    <property type="component" value="Chromosome"/>
</dbReference>
<keyword evidence="3" id="KW-1185">Reference proteome</keyword>
<protein>
    <recommendedName>
        <fullName evidence="4">Terminase</fullName>
    </recommendedName>
</protein>
<gene>
    <name evidence="2" type="ORF">RC74_11055</name>
</gene>
<evidence type="ECO:0000313" key="3">
    <source>
        <dbReference type="Proteomes" id="UP000070371"/>
    </source>
</evidence>
<organism evidence="2 3">
    <name type="scientific">Falsihalocynthiibacter arcticus</name>
    <dbReference type="NCBI Taxonomy" id="1579316"/>
    <lineage>
        <taxon>Bacteria</taxon>
        <taxon>Pseudomonadati</taxon>
        <taxon>Pseudomonadota</taxon>
        <taxon>Alphaproteobacteria</taxon>
        <taxon>Rhodobacterales</taxon>
        <taxon>Roseobacteraceae</taxon>
        <taxon>Falsihalocynthiibacter</taxon>
    </lineage>
</organism>
<reference evidence="2 3" key="1">
    <citation type="submission" date="2016-02" db="EMBL/GenBank/DDBJ databases">
        <title>Complete genome sequence of Halocynthiibacter arcticus PAMC 20958t from arctic marine sediment.</title>
        <authorList>
            <person name="Lee Y.M."/>
            <person name="Baek K."/>
            <person name="Lee H.K."/>
            <person name="Shin S.C."/>
        </authorList>
    </citation>
    <scope>NUCLEOTIDE SEQUENCE [LARGE SCALE GENOMIC DNA]</scope>
    <source>
        <strain evidence="2">PAMC 20958</strain>
    </source>
</reference>
<feature type="region of interest" description="Disordered" evidence="1">
    <location>
        <begin position="1"/>
        <end position="40"/>
    </location>
</feature>
<dbReference type="EMBL" id="CP014327">
    <property type="protein sequence ID" value="AML51729.1"/>
    <property type="molecule type" value="Genomic_DNA"/>
</dbReference>